<name>A0A1L0C092_9ASCO</name>
<dbReference type="AlphaFoldDB" id="A0A1L0C092"/>
<evidence type="ECO:0000313" key="1">
    <source>
        <dbReference type="EMBL" id="SGZ57023.1"/>
    </source>
</evidence>
<dbReference type="EMBL" id="LT635761">
    <property type="protein sequence ID" value="SGZ57023.1"/>
    <property type="molecule type" value="Genomic_DNA"/>
</dbReference>
<dbReference type="Pfam" id="PF08728">
    <property type="entry name" value="CRT10"/>
    <property type="match status" value="2"/>
</dbReference>
<dbReference type="InterPro" id="IPR014839">
    <property type="entry name" value="Crt10"/>
</dbReference>
<gene>
    <name evidence="1" type="ORF">SAMEA4029010_CIC11G00000005893</name>
</gene>
<evidence type="ECO:0000313" key="2">
    <source>
        <dbReference type="Proteomes" id="UP000182334"/>
    </source>
</evidence>
<dbReference type="OrthoDB" id="4068815at2759"/>
<reference evidence="1 2" key="1">
    <citation type="submission" date="2016-10" db="EMBL/GenBank/DDBJ databases">
        <authorList>
            <person name="de Groot N.N."/>
        </authorList>
    </citation>
    <scope>NUCLEOTIDE SEQUENCE [LARGE SCALE GENOMIC DNA]</scope>
    <source>
        <strain evidence="1 2">CBS 141442</strain>
    </source>
</reference>
<organism evidence="1 2">
    <name type="scientific">Sungouiella intermedia</name>
    <dbReference type="NCBI Taxonomy" id="45354"/>
    <lineage>
        <taxon>Eukaryota</taxon>
        <taxon>Fungi</taxon>
        <taxon>Dikarya</taxon>
        <taxon>Ascomycota</taxon>
        <taxon>Saccharomycotina</taxon>
        <taxon>Pichiomycetes</taxon>
        <taxon>Metschnikowiaceae</taxon>
        <taxon>Sungouiella</taxon>
    </lineage>
</organism>
<dbReference type="Proteomes" id="UP000182334">
    <property type="component" value="Chromosome VI"/>
</dbReference>
<protein>
    <submittedName>
        <fullName evidence="1">CIC11C00000005893</fullName>
    </submittedName>
</protein>
<dbReference type="STRING" id="45354.A0A1L0C092"/>
<proteinExistence type="predicted"/>
<accession>A0A1L0C092</accession>
<sequence length="697" mass="78919">MTEENDIENYFFDSIDAYQADGGTAPKDPDNFYNQAQAKDAREFQPDDDSCYKYISNGVESDRRYSNNSERRPTLLKDVKKMTTSIQDAYNEWERRLTILNESGLTNEATEETDYSEGGLYDPFRPGLSNIAIDSASSLLQLAPATKYRDLLQLNYMGSTTLNGLTASRRYKNNLSTIVHDAENTDLLLVACVSEIFVYGFDSRLHQPKEKETFRFETRPPGTTNADGNLLTWPYYPHTINFMRGTDDWLHGSAVGICTDDGSVLIWHVSKLRQELKKRSNENRTSYPRLYNLRITADIILRLEMSAWGLDFASAVDNKGEKHFVAVASSNSQTATLFYFDKGTGEMSSVETLELLHNIPEVSIIDYTIEQDKHESTVSCSSISGELIVFRFSFYVGNFATERSVDSPTELEWPKRQGCALFFEPQILHRTNLDSECWTTKPVATKYFKLVQSLKAMTGDPFVDDQTEISHILTESAILNLSPDPLKTADLGGASRFQFFDSPVVCLAGSGDSNLSENNTSKFGSREEEYQRIHQAYKSLCSGTSDVLHNTILAISTDSRLGLFRADTLFCTSATRNVFTLNIPENEETRWCKRILITHVVKELLCFIAVSQQGLVTIMRLCEHRGLFGMRQEYLFPNALSLSIAESNLRSITGLAVRNLSIEDENLRFFLYIIYSDGLVLTYELKDHRDSVLDIDF</sequence>
<keyword evidence="2" id="KW-1185">Reference proteome</keyword>